<feature type="domain" description="Protein kinase" evidence="4">
    <location>
        <begin position="65"/>
        <end position="244"/>
    </location>
</feature>
<dbReference type="STRING" id="45351.A7SKZ3"/>
<keyword evidence="1" id="KW-0547">Nucleotide-binding</keyword>
<name>A7SKZ3_NEMVE</name>
<feature type="region of interest" description="Disordered" evidence="3">
    <location>
        <begin position="1"/>
        <end position="51"/>
    </location>
</feature>
<dbReference type="SUPFAM" id="SSF56112">
    <property type="entry name" value="Protein kinase-like (PK-like)"/>
    <property type="match status" value="1"/>
</dbReference>
<dbReference type="Pfam" id="PF00069">
    <property type="entry name" value="Pkinase"/>
    <property type="match status" value="1"/>
</dbReference>
<dbReference type="InterPro" id="IPR000719">
    <property type="entry name" value="Prot_kinase_dom"/>
</dbReference>
<dbReference type="PANTHER" id="PTHR27001:SF931">
    <property type="entry name" value="OS11G0664100 PROTEIN"/>
    <property type="match status" value="1"/>
</dbReference>
<dbReference type="InParanoid" id="A7SKZ3"/>
<protein>
    <recommendedName>
        <fullName evidence="4">Protein kinase domain-containing protein</fullName>
    </recommendedName>
</protein>
<reference evidence="5 6" key="1">
    <citation type="journal article" date="2007" name="Science">
        <title>Sea anemone genome reveals ancestral eumetazoan gene repertoire and genomic organization.</title>
        <authorList>
            <person name="Putnam N.H."/>
            <person name="Srivastava M."/>
            <person name="Hellsten U."/>
            <person name="Dirks B."/>
            <person name="Chapman J."/>
            <person name="Salamov A."/>
            <person name="Terry A."/>
            <person name="Shapiro H."/>
            <person name="Lindquist E."/>
            <person name="Kapitonov V.V."/>
            <person name="Jurka J."/>
            <person name="Genikhovich G."/>
            <person name="Grigoriev I.V."/>
            <person name="Lucas S.M."/>
            <person name="Steele R.E."/>
            <person name="Finnerty J.R."/>
            <person name="Technau U."/>
            <person name="Martindale M.Q."/>
            <person name="Rokhsar D.S."/>
        </authorList>
    </citation>
    <scope>NUCLEOTIDE SEQUENCE [LARGE SCALE GENOMIC DNA]</scope>
    <source>
        <strain evidence="6">CH2 X CH6</strain>
    </source>
</reference>
<accession>A7SKZ3</accession>
<organism evidence="5 6">
    <name type="scientific">Nematostella vectensis</name>
    <name type="common">Starlet sea anemone</name>
    <dbReference type="NCBI Taxonomy" id="45351"/>
    <lineage>
        <taxon>Eukaryota</taxon>
        <taxon>Metazoa</taxon>
        <taxon>Cnidaria</taxon>
        <taxon>Anthozoa</taxon>
        <taxon>Hexacorallia</taxon>
        <taxon>Actiniaria</taxon>
        <taxon>Edwardsiidae</taxon>
        <taxon>Nematostella</taxon>
    </lineage>
</organism>
<feature type="compositionally biased region" description="Polar residues" evidence="3">
    <location>
        <begin position="31"/>
        <end position="45"/>
    </location>
</feature>
<evidence type="ECO:0000256" key="2">
    <source>
        <dbReference type="ARBA" id="ARBA00022840"/>
    </source>
</evidence>
<feature type="compositionally biased region" description="Basic residues" evidence="3">
    <location>
        <begin position="9"/>
        <end position="25"/>
    </location>
</feature>
<sequence length="244" mass="27505">MGHPDRLKFRAIRNLKKKQWKKRKQARQEKNTASVDDSDVSSEIRNAQRKKRLKFMEERRAQCRYGSREKLGDSTAHQLRKYRENTSVAIKEVKDGDGKKDPASLQKALRREAEVILQLGDHKGLPYLFGICSKEKPALLVTLYHGDETNLTIYKATKPKPSIALADWGSIFAGVADALHFIHGRGFVHNDLKGNNVVLEGEAGNFNPMIIDFVSAVNASLAKCRVPTGPPLEPHRLINRPRSC</sequence>
<dbReference type="PhylomeDB" id="A7SKZ3"/>
<evidence type="ECO:0000259" key="4">
    <source>
        <dbReference type="PROSITE" id="PS50011"/>
    </source>
</evidence>
<dbReference type="GO" id="GO:0005524">
    <property type="term" value="F:ATP binding"/>
    <property type="evidence" value="ECO:0007669"/>
    <property type="project" value="UniProtKB-KW"/>
</dbReference>
<evidence type="ECO:0000313" key="6">
    <source>
        <dbReference type="Proteomes" id="UP000001593"/>
    </source>
</evidence>
<keyword evidence="6" id="KW-1185">Reference proteome</keyword>
<dbReference type="PANTHER" id="PTHR27001">
    <property type="entry name" value="OS01G0253100 PROTEIN"/>
    <property type="match status" value="1"/>
</dbReference>
<evidence type="ECO:0000256" key="3">
    <source>
        <dbReference type="SAM" id="MobiDB-lite"/>
    </source>
</evidence>
<evidence type="ECO:0000256" key="1">
    <source>
        <dbReference type="ARBA" id="ARBA00022741"/>
    </source>
</evidence>
<evidence type="ECO:0000313" key="5">
    <source>
        <dbReference type="EMBL" id="EDO35602.1"/>
    </source>
</evidence>
<keyword evidence="2" id="KW-0067">ATP-binding</keyword>
<proteinExistence type="predicted"/>
<dbReference type="Gene3D" id="3.30.200.20">
    <property type="entry name" value="Phosphorylase Kinase, domain 1"/>
    <property type="match status" value="1"/>
</dbReference>
<dbReference type="PROSITE" id="PS50011">
    <property type="entry name" value="PROTEIN_KINASE_DOM"/>
    <property type="match status" value="1"/>
</dbReference>
<dbReference type="Proteomes" id="UP000001593">
    <property type="component" value="Unassembled WGS sequence"/>
</dbReference>
<dbReference type="InterPro" id="IPR008271">
    <property type="entry name" value="Ser/Thr_kinase_AS"/>
</dbReference>
<gene>
    <name evidence="5" type="ORF">NEMVEDRAFT_v1g213904</name>
</gene>
<dbReference type="PROSITE" id="PS00108">
    <property type="entry name" value="PROTEIN_KINASE_ST"/>
    <property type="match status" value="1"/>
</dbReference>
<dbReference type="Gene3D" id="1.10.510.10">
    <property type="entry name" value="Transferase(Phosphotransferase) domain 1"/>
    <property type="match status" value="1"/>
</dbReference>
<dbReference type="AlphaFoldDB" id="A7SKZ3"/>
<dbReference type="GO" id="GO:0004672">
    <property type="term" value="F:protein kinase activity"/>
    <property type="evidence" value="ECO:0007669"/>
    <property type="project" value="InterPro"/>
</dbReference>
<dbReference type="EMBL" id="DS469693">
    <property type="protein sequence ID" value="EDO35602.1"/>
    <property type="molecule type" value="Genomic_DNA"/>
</dbReference>
<dbReference type="OMA" id="WGSIFAG"/>
<dbReference type="HOGENOM" id="CLU_1139169_0_0_1"/>
<dbReference type="InterPro" id="IPR011009">
    <property type="entry name" value="Kinase-like_dom_sf"/>
</dbReference>